<sequence>MTRRRMWVLLGAVGSLLVIALVVLLIVWRGGASTPGAVEDTGRPQPHSSPAPLALAALPEQTSAPDGPRPSTCDELYSPAIVSAFGDLVLNPAWVAEENSGVNRGSEDQELIALIDAAGKPLTCVWANENGGSGLGLTTELVWVTPEQSAAVQSRLTAIGMNCYEELGGMRCLIESTNDGEITGESHFLRDGLWLATSYFNAGPDGYTHDIIANVWAGA</sequence>
<keyword evidence="2" id="KW-1185">Reference proteome</keyword>
<reference evidence="1 2" key="1">
    <citation type="submission" date="2019-03" db="EMBL/GenBank/DDBJ databases">
        <title>Genomics of glacier-inhabiting Cryobacterium strains.</title>
        <authorList>
            <person name="Liu Q."/>
            <person name="Xin Y.-H."/>
        </authorList>
    </citation>
    <scope>NUCLEOTIDE SEQUENCE [LARGE SCALE GENOMIC DNA]</scope>
    <source>
        <strain evidence="1 2">TMT1-23-1</strain>
    </source>
</reference>
<dbReference type="EMBL" id="SOGQ01000012">
    <property type="protein sequence ID" value="TFD04735.1"/>
    <property type="molecule type" value="Genomic_DNA"/>
</dbReference>
<evidence type="ECO:0008006" key="3">
    <source>
        <dbReference type="Google" id="ProtNLM"/>
    </source>
</evidence>
<proteinExistence type="predicted"/>
<evidence type="ECO:0000313" key="2">
    <source>
        <dbReference type="Proteomes" id="UP000297853"/>
    </source>
</evidence>
<organism evidence="1 2">
    <name type="scientific">Cryobacterium sinapicolor</name>
    <dbReference type="NCBI Taxonomy" id="1259236"/>
    <lineage>
        <taxon>Bacteria</taxon>
        <taxon>Bacillati</taxon>
        <taxon>Actinomycetota</taxon>
        <taxon>Actinomycetes</taxon>
        <taxon>Micrococcales</taxon>
        <taxon>Microbacteriaceae</taxon>
        <taxon>Cryobacterium</taxon>
    </lineage>
</organism>
<dbReference type="RefSeq" id="WP_134427370.1">
    <property type="nucleotide sequence ID" value="NZ_SOGQ01000012.1"/>
</dbReference>
<evidence type="ECO:0000313" key="1">
    <source>
        <dbReference type="EMBL" id="TFD04735.1"/>
    </source>
</evidence>
<accession>A0ABY2JFS0</accession>
<gene>
    <name evidence="1" type="ORF">E3T28_01840</name>
</gene>
<dbReference type="Proteomes" id="UP000297853">
    <property type="component" value="Unassembled WGS sequence"/>
</dbReference>
<protein>
    <recommendedName>
        <fullName evidence="3">Serine/threonine protein kinase</fullName>
    </recommendedName>
</protein>
<name>A0ABY2JFS0_9MICO</name>
<comment type="caution">
    <text evidence="1">The sequence shown here is derived from an EMBL/GenBank/DDBJ whole genome shotgun (WGS) entry which is preliminary data.</text>
</comment>